<evidence type="ECO:0000313" key="12">
    <source>
        <dbReference type="EMBL" id="ATF07073.1"/>
    </source>
</evidence>
<organism evidence="12 13">
    <name type="scientific">Phaeobacter gallaeciensis</name>
    <dbReference type="NCBI Taxonomy" id="60890"/>
    <lineage>
        <taxon>Bacteria</taxon>
        <taxon>Pseudomonadati</taxon>
        <taxon>Pseudomonadota</taxon>
        <taxon>Alphaproteobacteria</taxon>
        <taxon>Rhodobacterales</taxon>
        <taxon>Roseobacteraceae</taxon>
        <taxon>Phaeobacter</taxon>
    </lineage>
</organism>
<dbReference type="CDD" id="cd04730">
    <property type="entry name" value="NPD_like"/>
    <property type="match status" value="1"/>
</dbReference>
<dbReference type="SUPFAM" id="SSF51412">
    <property type="entry name" value="Inosine monophosphate dehydrogenase (IMPDH)"/>
    <property type="match status" value="1"/>
</dbReference>
<protein>
    <recommendedName>
        <fullName evidence="11">Nitronate monooxygenase</fullName>
    </recommendedName>
    <alternativeName>
        <fullName evidence="9">Propionate 3-nitronate monooxygenase</fullName>
    </alternativeName>
</protein>
<dbReference type="RefSeq" id="WP_024098384.1">
    <property type="nucleotide sequence ID" value="NZ_CP010588.1"/>
</dbReference>
<dbReference type="InterPro" id="IPR004136">
    <property type="entry name" value="NMO"/>
</dbReference>
<evidence type="ECO:0000256" key="4">
    <source>
        <dbReference type="ARBA" id="ARBA00022630"/>
    </source>
</evidence>
<dbReference type="PANTHER" id="PTHR42747">
    <property type="entry name" value="NITRONATE MONOOXYGENASE-RELATED"/>
    <property type="match status" value="1"/>
</dbReference>
<dbReference type="GeneID" id="31847398"/>
<dbReference type="FunFam" id="3.20.20.70:FF:000154">
    <property type="entry name" value="Probable nitronate monooxygenase"/>
    <property type="match status" value="1"/>
</dbReference>
<evidence type="ECO:0000256" key="6">
    <source>
        <dbReference type="ARBA" id="ARBA00022741"/>
    </source>
</evidence>
<dbReference type="Proteomes" id="UP000217545">
    <property type="component" value="Chromosome"/>
</dbReference>
<keyword evidence="12" id="KW-0223">Dioxygenase</keyword>
<evidence type="ECO:0000256" key="9">
    <source>
        <dbReference type="ARBA" id="ARBA00031155"/>
    </source>
</evidence>
<dbReference type="Gene3D" id="3.20.20.70">
    <property type="entry name" value="Aldolase class I"/>
    <property type="match status" value="1"/>
</dbReference>
<dbReference type="PANTHER" id="PTHR42747:SF3">
    <property type="entry name" value="NITRONATE MONOOXYGENASE-RELATED"/>
    <property type="match status" value="1"/>
</dbReference>
<dbReference type="GO" id="GO:0051213">
    <property type="term" value="F:dioxygenase activity"/>
    <property type="evidence" value="ECO:0007669"/>
    <property type="project" value="UniProtKB-KW"/>
</dbReference>
<comment type="catalytic activity">
    <reaction evidence="10">
        <text>3 propionate 3-nitronate + 3 O2 + H2O = 3 3-oxopropanoate + 2 nitrate + nitrite + H2O2 + 3 H(+)</text>
        <dbReference type="Rhea" id="RHEA:57332"/>
        <dbReference type="ChEBI" id="CHEBI:15377"/>
        <dbReference type="ChEBI" id="CHEBI:15378"/>
        <dbReference type="ChEBI" id="CHEBI:15379"/>
        <dbReference type="ChEBI" id="CHEBI:16240"/>
        <dbReference type="ChEBI" id="CHEBI:16301"/>
        <dbReference type="ChEBI" id="CHEBI:17632"/>
        <dbReference type="ChEBI" id="CHEBI:33190"/>
        <dbReference type="ChEBI" id="CHEBI:136067"/>
    </reaction>
</comment>
<evidence type="ECO:0000256" key="3">
    <source>
        <dbReference type="ARBA" id="ARBA00022575"/>
    </source>
</evidence>
<evidence type="ECO:0000256" key="2">
    <source>
        <dbReference type="ARBA" id="ARBA00009881"/>
    </source>
</evidence>
<gene>
    <name evidence="12" type="ORF">PhaeoP63_03024</name>
</gene>
<reference evidence="12 13" key="1">
    <citation type="journal article" date="2017" name="Front. Microbiol.">
        <title>Phaeobacter piscinae sp. nov., a species of the Roseobacter group and potential aquaculture probiont.</title>
        <authorList>
            <person name="Sonnenschein E.C."/>
            <person name="Phippen C.B.W."/>
            <person name="Nielsen K.F."/>
            <person name="Mateiu R.V."/>
            <person name="Melchiorsen J."/>
            <person name="Gram L."/>
            <person name="Overmann J."/>
            <person name="Freese H.M."/>
        </authorList>
    </citation>
    <scope>NUCLEOTIDE SEQUENCE [LARGE SCALE GENOMIC DNA]</scope>
    <source>
        <strain evidence="12 13">P63</strain>
    </source>
</reference>
<accession>A0AAC9ZBH0</accession>
<dbReference type="InterPro" id="IPR013785">
    <property type="entry name" value="Aldolase_TIM"/>
</dbReference>
<keyword evidence="4" id="KW-0285">Flavoprotein</keyword>
<keyword evidence="5" id="KW-0288">FMN</keyword>
<comment type="similarity">
    <text evidence="2">Belongs to the nitronate monooxygenase family. NMO class I subfamily.</text>
</comment>
<evidence type="ECO:0000313" key="13">
    <source>
        <dbReference type="Proteomes" id="UP000217545"/>
    </source>
</evidence>
<keyword evidence="7 12" id="KW-0560">Oxidoreductase</keyword>
<dbReference type="GO" id="GO:0009636">
    <property type="term" value="P:response to toxic substance"/>
    <property type="evidence" value="ECO:0007669"/>
    <property type="project" value="UniProtKB-KW"/>
</dbReference>
<keyword evidence="6" id="KW-0547">Nucleotide-binding</keyword>
<keyword evidence="8" id="KW-0503">Monooxygenase</keyword>
<evidence type="ECO:0000256" key="7">
    <source>
        <dbReference type="ARBA" id="ARBA00023002"/>
    </source>
</evidence>
<evidence type="ECO:0000256" key="8">
    <source>
        <dbReference type="ARBA" id="ARBA00023033"/>
    </source>
</evidence>
<dbReference type="Pfam" id="PF03060">
    <property type="entry name" value="NMO"/>
    <property type="match status" value="1"/>
</dbReference>
<evidence type="ECO:0000256" key="5">
    <source>
        <dbReference type="ARBA" id="ARBA00022643"/>
    </source>
</evidence>
<name>A0AAC9ZBH0_9RHOB</name>
<evidence type="ECO:0000256" key="11">
    <source>
        <dbReference type="ARBA" id="ARBA00067136"/>
    </source>
</evidence>
<proteinExistence type="inferred from homology"/>
<dbReference type="EMBL" id="CP010784">
    <property type="protein sequence ID" value="ATF07073.1"/>
    <property type="molecule type" value="Genomic_DNA"/>
</dbReference>
<dbReference type="GO" id="GO:0000166">
    <property type="term" value="F:nucleotide binding"/>
    <property type="evidence" value="ECO:0007669"/>
    <property type="project" value="UniProtKB-KW"/>
</dbReference>
<sequence>MAKFSTSEAFMDRLGISLPILQSPMAGVSTPDMAAAVSNAGGLGALGIGAASVGGAEAMIRQTAALTDKPFNINVFCHHPAVSDRQRESVWLRHLAPVFEVFQTTPPKELREIYTSFNVDTDMQAMLLTRRPAVVSFHFGLPPHQVIAALKSSGILLMATATSLVEAKMLEEAGIDVVVAQGWEAGGHRGVFDPRGRDERLGTLELVRGLVTELNLPVVAAGGLMTGADIAGALAAGAVAAQLGTVFIACPESSADAGYRDALLADDPKTEMTAAISGRPARCLSNRFTDWASRVDPEMIPDYPIAYDAGKALNAAAKQAGEAGYGAQWAGQGAAAARPMPTADLMQQLTAELSAAQ</sequence>
<keyword evidence="3" id="KW-0216">Detoxification</keyword>
<dbReference type="AlphaFoldDB" id="A0AAC9ZBH0"/>
<evidence type="ECO:0000256" key="1">
    <source>
        <dbReference type="ARBA" id="ARBA00001917"/>
    </source>
</evidence>
<comment type="cofactor">
    <cofactor evidence="1">
        <name>FMN</name>
        <dbReference type="ChEBI" id="CHEBI:58210"/>
    </cofactor>
</comment>
<dbReference type="GO" id="GO:0018580">
    <property type="term" value="F:nitronate monooxygenase activity"/>
    <property type="evidence" value="ECO:0007669"/>
    <property type="project" value="InterPro"/>
</dbReference>
<evidence type="ECO:0000256" key="10">
    <source>
        <dbReference type="ARBA" id="ARBA00049401"/>
    </source>
</evidence>